<dbReference type="GO" id="GO:0009055">
    <property type="term" value="F:electron transfer activity"/>
    <property type="evidence" value="ECO:0007669"/>
    <property type="project" value="InterPro"/>
</dbReference>
<organism evidence="6 7">
    <name type="scientific">Ktedonosporobacter rubrisoli</name>
    <dbReference type="NCBI Taxonomy" id="2509675"/>
    <lineage>
        <taxon>Bacteria</taxon>
        <taxon>Bacillati</taxon>
        <taxon>Chloroflexota</taxon>
        <taxon>Ktedonobacteria</taxon>
        <taxon>Ktedonobacterales</taxon>
        <taxon>Ktedonosporobacteraceae</taxon>
        <taxon>Ktedonosporobacter</taxon>
    </lineage>
</organism>
<evidence type="ECO:0000259" key="5">
    <source>
        <dbReference type="Pfam" id="PF00127"/>
    </source>
</evidence>
<evidence type="ECO:0000256" key="2">
    <source>
        <dbReference type="ARBA" id="ARBA00023008"/>
    </source>
</evidence>
<dbReference type="PANTHER" id="PTHR36507:SF1">
    <property type="entry name" value="BLL1555 PROTEIN"/>
    <property type="match status" value="1"/>
</dbReference>
<feature type="region of interest" description="Disordered" evidence="3">
    <location>
        <begin position="57"/>
        <end position="82"/>
    </location>
</feature>
<dbReference type="InterPro" id="IPR052721">
    <property type="entry name" value="ET_Amicyanin"/>
</dbReference>
<keyword evidence="7" id="KW-1185">Reference proteome</keyword>
<feature type="compositionally biased region" description="Low complexity" evidence="3">
    <location>
        <begin position="70"/>
        <end position="82"/>
    </location>
</feature>
<feature type="signal peptide" evidence="4">
    <location>
        <begin position="1"/>
        <end position="36"/>
    </location>
</feature>
<dbReference type="RefSeq" id="WP_129893133.1">
    <property type="nucleotide sequence ID" value="NZ_CP035758.1"/>
</dbReference>
<proteinExistence type="predicted"/>
<feature type="domain" description="Blue (type 1) copper" evidence="5">
    <location>
        <begin position="97"/>
        <end position="178"/>
    </location>
</feature>
<dbReference type="SUPFAM" id="SSF49503">
    <property type="entry name" value="Cupredoxins"/>
    <property type="match status" value="1"/>
</dbReference>
<protein>
    <recommendedName>
        <fullName evidence="5">Blue (type 1) copper domain-containing protein</fullName>
    </recommendedName>
</protein>
<name>A0A4P6K1J9_KTERU</name>
<feature type="chain" id="PRO_5020771482" description="Blue (type 1) copper domain-containing protein" evidence="4">
    <location>
        <begin position="37"/>
        <end position="178"/>
    </location>
</feature>
<keyword evidence="4" id="KW-0732">Signal</keyword>
<accession>A0A4P6K1J9</accession>
<dbReference type="InterPro" id="IPR000923">
    <property type="entry name" value="BlueCu_1"/>
</dbReference>
<keyword evidence="1" id="KW-0479">Metal-binding</keyword>
<dbReference type="InterPro" id="IPR008972">
    <property type="entry name" value="Cupredoxin"/>
</dbReference>
<dbReference type="KEGG" id="kbs:EPA93_41260"/>
<dbReference type="OrthoDB" id="162414at2"/>
<evidence type="ECO:0000256" key="3">
    <source>
        <dbReference type="SAM" id="MobiDB-lite"/>
    </source>
</evidence>
<evidence type="ECO:0000313" key="7">
    <source>
        <dbReference type="Proteomes" id="UP000290365"/>
    </source>
</evidence>
<dbReference type="EMBL" id="CP035758">
    <property type="protein sequence ID" value="QBD82067.1"/>
    <property type="molecule type" value="Genomic_DNA"/>
</dbReference>
<gene>
    <name evidence="6" type="ORF">EPA93_41260</name>
</gene>
<keyword evidence="2" id="KW-0186">Copper</keyword>
<sequence>MYKIISCTWKRRPWRFVPLCLLALSLALLFASCGGAGTAYSSGSIGNTAAATTTPDTAAQANSSDNSYRVGSGQQATSSASNTTGATSTVAVKMINQSAGSFGFSPTTLTIARGTTVVWTNATDVPHTVTSDDGKTFDSGINTPINAGATFKFTFTKTGKFSYHCQIHPTMVGSIIVK</sequence>
<dbReference type="PROSITE" id="PS51257">
    <property type="entry name" value="PROKAR_LIPOPROTEIN"/>
    <property type="match status" value="1"/>
</dbReference>
<evidence type="ECO:0000313" key="6">
    <source>
        <dbReference type="EMBL" id="QBD82067.1"/>
    </source>
</evidence>
<dbReference type="PANTHER" id="PTHR36507">
    <property type="entry name" value="BLL1555 PROTEIN"/>
    <property type="match status" value="1"/>
</dbReference>
<dbReference type="Proteomes" id="UP000290365">
    <property type="component" value="Chromosome"/>
</dbReference>
<evidence type="ECO:0000256" key="4">
    <source>
        <dbReference type="SAM" id="SignalP"/>
    </source>
</evidence>
<dbReference type="Gene3D" id="2.60.40.420">
    <property type="entry name" value="Cupredoxins - blue copper proteins"/>
    <property type="match status" value="1"/>
</dbReference>
<dbReference type="Pfam" id="PF00127">
    <property type="entry name" value="Copper-bind"/>
    <property type="match status" value="1"/>
</dbReference>
<dbReference type="GO" id="GO:0005507">
    <property type="term" value="F:copper ion binding"/>
    <property type="evidence" value="ECO:0007669"/>
    <property type="project" value="InterPro"/>
</dbReference>
<evidence type="ECO:0000256" key="1">
    <source>
        <dbReference type="ARBA" id="ARBA00022723"/>
    </source>
</evidence>
<dbReference type="AlphaFoldDB" id="A0A4P6K1J9"/>
<reference evidence="6 7" key="1">
    <citation type="submission" date="2019-01" db="EMBL/GenBank/DDBJ databases">
        <title>Ktedonosporobacter rubrisoli SCAWS-G2.</title>
        <authorList>
            <person name="Huang Y."/>
            <person name="Yan B."/>
        </authorList>
    </citation>
    <scope>NUCLEOTIDE SEQUENCE [LARGE SCALE GENOMIC DNA]</scope>
    <source>
        <strain evidence="6 7">SCAWS-G2</strain>
    </source>
</reference>